<evidence type="ECO:0000256" key="4">
    <source>
        <dbReference type="ARBA" id="ARBA00023163"/>
    </source>
</evidence>
<feature type="compositionally biased region" description="Low complexity" evidence="6">
    <location>
        <begin position="520"/>
        <end position="532"/>
    </location>
</feature>
<feature type="region of interest" description="Disordered" evidence="6">
    <location>
        <begin position="496"/>
        <end position="532"/>
    </location>
</feature>
<dbReference type="GO" id="GO:0003677">
    <property type="term" value="F:DNA binding"/>
    <property type="evidence" value="ECO:0007669"/>
    <property type="project" value="UniProtKB-KW"/>
</dbReference>
<keyword evidence="5" id="KW-0539">Nucleus</keyword>
<feature type="region of interest" description="Disordered" evidence="6">
    <location>
        <begin position="375"/>
        <end position="414"/>
    </location>
</feature>
<dbReference type="InterPro" id="IPR002100">
    <property type="entry name" value="TF_MADSbox"/>
</dbReference>
<feature type="compositionally biased region" description="Low complexity" evidence="6">
    <location>
        <begin position="398"/>
        <end position="410"/>
    </location>
</feature>
<feature type="compositionally biased region" description="Gly residues" evidence="6">
    <location>
        <begin position="498"/>
        <end position="519"/>
    </location>
</feature>
<evidence type="ECO:0000313" key="8">
    <source>
        <dbReference type="EMBL" id="CAD8442174.1"/>
    </source>
</evidence>
<dbReference type="InterPro" id="IPR036879">
    <property type="entry name" value="TF_MADSbox_sf"/>
</dbReference>
<proteinExistence type="predicted"/>
<dbReference type="GO" id="GO:0046983">
    <property type="term" value="F:protein dimerization activity"/>
    <property type="evidence" value="ECO:0007669"/>
    <property type="project" value="InterPro"/>
</dbReference>
<feature type="compositionally biased region" description="Acidic residues" evidence="6">
    <location>
        <begin position="44"/>
        <end position="58"/>
    </location>
</feature>
<evidence type="ECO:0000256" key="1">
    <source>
        <dbReference type="ARBA" id="ARBA00004123"/>
    </source>
</evidence>
<comment type="subcellular location">
    <subcellularLocation>
        <location evidence="1">Nucleus</location>
    </subcellularLocation>
</comment>
<gene>
    <name evidence="8" type="ORF">LAMO00422_LOCUS6630</name>
</gene>
<keyword evidence="3" id="KW-0238">DNA-binding</keyword>
<reference evidence="8" key="1">
    <citation type="submission" date="2021-01" db="EMBL/GenBank/DDBJ databases">
        <authorList>
            <person name="Corre E."/>
            <person name="Pelletier E."/>
            <person name="Niang G."/>
            <person name="Scheremetjew M."/>
            <person name="Finn R."/>
            <person name="Kale V."/>
            <person name="Holt S."/>
            <person name="Cochrane G."/>
            <person name="Meng A."/>
            <person name="Brown T."/>
            <person name="Cohen L."/>
        </authorList>
    </citation>
    <scope>NUCLEOTIDE SEQUENCE</scope>
    <source>
        <strain evidence="8">CCMP2058</strain>
    </source>
</reference>
<feature type="domain" description="MADS-box" evidence="7">
    <location>
        <begin position="93"/>
        <end position="150"/>
    </location>
</feature>
<protein>
    <recommendedName>
        <fullName evidence="7">MADS-box domain-containing protein</fullName>
    </recommendedName>
</protein>
<feature type="compositionally biased region" description="Basic and acidic residues" evidence="6">
    <location>
        <begin position="34"/>
        <end position="43"/>
    </location>
</feature>
<feature type="compositionally biased region" description="Polar residues" evidence="6">
    <location>
        <begin position="375"/>
        <end position="394"/>
    </location>
</feature>
<feature type="region of interest" description="Disordered" evidence="6">
    <location>
        <begin position="1"/>
        <end position="76"/>
    </location>
</feature>
<dbReference type="GO" id="GO:0005634">
    <property type="term" value="C:nucleus"/>
    <property type="evidence" value="ECO:0007669"/>
    <property type="project" value="UniProtKB-SubCell"/>
</dbReference>
<keyword evidence="2" id="KW-0805">Transcription regulation</keyword>
<dbReference type="AlphaFoldDB" id="A0A7S0D5I2"/>
<feature type="region of interest" description="Disordered" evidence="6">
    <location>
        <begin position="646"/>
        <end position="669"/>
    </location>
</feature>
<evidence type="ECO:0000259" key="7">
    <source>
        <dbReference type="PROSITE" id="PS50066"/>
    </source>
</evidence>
<dbReference type="SMART" id="SM00432">
    <property type="entry name" value="MADS"/>
    <property type="match status" value="1"/>
</dbReference>
<evidence type="ECO:0000256" key="3">
    <source>
        <dbReference type="ARBA" id="ARBA00023125"/>
    </source>
</evidence>
<sequence>MMLARPSVDPKHREPENQMPQPDPKVSESSNVGELKEEKKMVENPEDEIEDEDREDTEIPAGSPGDGPSEQPVSKPISQHAVECLRRLKGHRAPRGKRKVEFITDPAKRASTFSTLRQTIMRKLGELEVKCDAKILIAFHSHKKHVKTYAYGLNNWSSNKSNFDKVCQQTFYDRPCAPDGQDPLADKARDELRSIYRSLMQRFCQGKNPGYGKPGKCPKWMPAELWIMVDKMKPDQLREAIRKVEEVIKDEHNSKVPRSAPVQPTVNSLRPNVFSSLPGGMNLMSGGRDLHNLGSSMPPPTNIASQMGIHNLHSQRNPHMQMKDGMFSPTHSFLPGGQIQMMKPQHSGQGQSNFGMRPPVPPHVMQAGQGQINPHHQGSMTSGGMTPGQMTPNLASFGPAGKKPQGGQQPRIDLDDSEDLKESFSNQGMLPKQMPMPSPSLTLLSPNFKLQSPATPGFPKNKPGMDFKEWEQDGANKMGQHQDIQHYNSAFSNPHGSQMGGGGQMGSQMGGGAQIGGSQLGNSQMGSGQMGSQMNNPHLGQGFGVQSQQQMMDQRMPQHITQMQMHRMNQGQQQYNPSRGEFKMPLLPGSSSATMSQNSVGMGGMRGMGMHQPGSMMTSYTQSQQELPHSSQHQMAQQSLLNMPQMQKAMDHMGGQRSHDGPPQKKQKI</sequence>
<name>A0A7S0D5I2_9EUKA</name>
<dbReference type="EMBL" id="HBEM01009450">
    <property type="protein sequence ID" value="CAD8442174.1"/>
    <property type="molecule type" value="Transcribed_RNA"/>
</dbReference>
<dbReference type="PROSITE" id="PS50066">
    <property type="entry name" value="MADS_BOX_2"/>
    <property type="match status" value="1"/>
</dbReference>
<dbReference type="Gene3D" id="3.40.1810.10">
    <property type="entry name" value="Transcription factor, MADS-box"/>
    <property type="match status" value="1"/>
</dbReference>
<evidence type="ECO:0000256" key="5">
    <source>
        <dbReference type="ARBA" id="ARBA00023242"/>
    </source>
</evidence>
<dbReference type="Pfam" id="PF00319">
    <property type="entry name" value="SRF-TF"/>
    <property type="match status" value="1"/>
</dbReference>
<accession>A0A7S0D5I2</accession>
<organism evidence="8">
    <name type="scientific">Amorphochlora amoebiformis</name>
    <dbReference type="NCBI Taxonomy" id="1561963"/>
    <lineage>
        <taxon>Eukaryota</taxon>
        <taxon>Sar</taxon>
        <taxon>Rhizaria</taxon>
        <taxon>Cercozoa</taxon>
        <taxon>Chlorarachniophyceae</taxon>
        <taxon>Amorphochlora</taxon>
    </lineage>
</organism>
<evidence type="ECO:0000256" key="2">
    <source>
        <dbReference type="ARBA" id="ARBA00023015"/>
    </source>
</evidence>
<evidence type="ECO:0000256" key="6">
    <source>
        <dbReference type="SAM" id="MobiDB-lite"/>
    </source>
</evidence>
<keyword evidence="4" id="KW-0804">Transcription</keyword>
<dbReference type="SUPFAM" id="SSF55455">
    <property type="entry name" value="SRF-like"/>
    <property type="match status" value="1"/>
</dbReference>